<evidence type="ECO:0000313" key="2">
    <source>
        <dbReference type="Proteomes" id="UP000234752"/>
    </source>
</evidence>
<evidence type="ECO:0000313" key="1">
    <source>
        <dbReference type="EMBL" id="AUN30480.1"/>
    </source>
</evidence>
<dbReference type="KEGG" id="ncb:C0V82_09700"/>
<gene>
    <name evidence="1" type="ORF">C0V82_09700</name>
</gene>
<proteinExistence type="predicted"/>
<dbReference type="Proteomes" id="UP000234752">
    <property type="component" value="Chromosome eg_1"/>
</dbReference>
<dbReference type="EMBL" id="CP025611">
    <property type="protein sequence ID" value="AUN30480.1"/>
    <property type="molecule type" value="Genomic_DNA"/>
</dbReference>
<organism evidence="1 2">
    <name type="scientific">Niveispirillum cyanobacteriorum</name>
    <dbReference type="NCBI Taxonomy" id="1612173"/>
    <lineage>
        <taxon>Bacteria</taxon>
        <taxon>Pseudomonadati</taxon>
        <taxon>Pseudomonadota</taxon>
        <taxon>Alphaproteobacteria</taxon>
        <taxon>Rhodospirillales</taxon>
        <taxon>Azospirillaceae</taxon>
        <taxon>Niveispirillum</taxon>
    </lineage>
</organism>
<dbReference type="AlphaFoldDB" id="A0A2K9NBH0"/>
<reference evidence="1 2" key="1">
    <citation type="submission" date="2017-12" db="EMBL/GenBank/DDBJ databases">
        <title>Genomes of bacteria within cyanobacterial aggregates.</title>
        <authorList>
            <person name="Cai H."/>
        </authorList>
    </citation>
    <scope>NUCLEOTIDE SEQUENCE [LARGE SCALE GENOMIC DNA]</scope>
    <source>
        <strain evidence="1 2">TH16</strain>
    </source>
</reference>
<protein>
    <submittedName>
        <fullName evidence="1">Uncharacterized protein</fullName>
    </submittedName>
</protein>
<accession>A0A2K9NBH0</accession>
<sequence>MASEAVMNEMALWWPDLAAGAAQAGPEQPDGAHMERVRLLAGLQEGGTVFTLSRGEQLLLWSARRWRHGRFRWDQVEMEFQRLLPEGWQDAVIAWEEVMELLHQYPAGRPDIGNGCRSALSTDERALLTLVSLLQRGARGRPSAAWLLSHLVSPARQRDVAAPLLALATTFLLGGVELPLRSPAPPHTGQTKLTVRSAGS</sequence>
<keyword evidence="2" id="KW-1185">Reference proteome</keyword>
<name>A0A2K9NBH0_9PROT</name>